<protein>
    <submittedName>
        <fullName evidence="2">Peroxiredoxin</fullName>
        <ecNumber evidence="2">1.11.1.15</ecNumber>
    </submittedName>
</protein>
<dbReference type="CDD" id="cd02969">
    <property type="entry name" value="PRX_like1"/>
    <property type="match status" value="1"/>
</dbReference>
<dbReference type="InterPro" id="IPR000866">
    <property type="entry name" value="AhpC/TSA"/>
</dbReference>
<dbReference type="PROSITE" id="PS51352">
    <property type="entry name" value="THIOREDOXIN_2"/>
    <property type="match status" value="1"/>
</dbReference>
<dbReference type="InterPro" id="IPR047262">
    <property type="entry name" value="PRX-like1"/>
</dbReference>
<dbReference type="SUPFAM" id="SSF52833">
    <property type="entry name" value="Thioredoxin-like"/>
    <property type="match status" value="1"/>
</dbReference>
<evidence type="ECO:0000313" key="3">
    <source>
        <dbReference type="Proteomes" id="UP000316426"/>
    </source>
</evidence>
<dbReference type="Gene3D" id="3.40.30.10">
    <property type="entry name" value="Glutaredoxin"/>
    <property type="match status" value="1"/>
</dbReference>
<proteinExistence type="predicted"/>
<dbReference type="PANTHER" id="PTHR43640:SF1">
    <property type="entry name" value="THIOREDOXIN-DEPENDENT PEROXIREDOXIN"/>
    <property type="match status" value="1"/>
</dbReference>
<dbReference type="PANTHER" id="PTHR43640">
    <property type="entry name" value="OS07G0260300 PROTEIN"/>
    <property type="match status" value="1"/>
</dbReference>
<dbReference type="EMBL" id="CP036349">
    <property type="protein sequence ID" value="QDV72897.1"/>
    <property type="molecule type" value="Genomic_DNA"/>
</dbReference>
<keyword evidence="2" id="KW-0575">Peroxidase</keyword>
<dbReference type="GO" id="GO:0004601">
    <property type="term" value="F:peroxidase activity"/>
    <property type="evidence" value="ECO:0007669"/>
    <property type="project" value="UniProtKB-KW"/>
</dbReference>
<dbReference type="Pfam" id="PF00578">
    <property type="entry name" value="AhpC-TSA"/>
    <property type="match status" value="1"/>
</dbReference>
<keyword evidence="3" id="KW-1185">Reference proteome</keyword>
<organism evidence="2 3">
    <name type="scientific">Botrimarina mediterranea</name>
    <dbReference type="NCBI Taxonomy" id="2528022"/>
    <lineage>
        <taxon>Bacteria</taxon>
        <taxon>Pseudomonadati</taxon>
        <taxon>Planctomycetota</taxon>
        <taxon>Planctomycetia</taxon>
        <taxon>Pirellulales</taxon>
        <taxon>Lacipirellulaceae</taxon>
        <taxon>Botrimarina</taxon>
    </lineage>
</organism>
<dbReference type="RefSeq" id="WP_145108955.1">
    <property type="nucleotide sequence ID" value="NZ_CP036349.1"/>
</dbReference>
<dbReference type="InterPro" id="IPR036249">
    <property type="entry name" value="Thioredoxin-like_sf"/>
</dbReference>
<sequence length="192" mass="20766">MVRTPSTMLPLGTPAPDFALPDVDGKTVKPGDFSDSKGLLVVFMCNHCPFVIHLAEALAAFGVEYQEKGLAMVGISSNDVDNYPADSPDKMALEAEARGYTFPYLYDATQDVAKAYRAACTPDFFLFDADHKLVYRGQFDSSRPDSGVAPTGEDLRAACDAVLAGEKPSDKQLPSIGCNIKWKPGAEPDYFN</sequence>
<accession>A0A518K550</accession>
<dbReference type="KEGG" id="bmei:Spa11_10810"/>
<keyword evidence="2" id="KW-0560">Oxidoreductase</keyword>
<dbReference type="InterPro" id="IPR013766">
    <property type="entry name" value="Thioredoxin_domain"/>
</dbReference>
<name>A0A518K550_9BACT</name>
<evidence type="ECO:0000313" key="2">
    <source>
        <dbReference type="EMBL" id="QDV72897.1"/>
    </source>
</evidence>
<evidence type="ECO:0000259" key="1">
    <source>
        <dbReference type="PROSITE" id="PS51352"/>
    </source>
</evidence>
<dbReference type="EC" id="1.11.1.15" evidence="2"/>
<dbReference type="Proteomes" id="UP000316426">
    <property type="component" value="Chromosome"/>
</dbReference>
<dbReference type="AlphaFoldDB" id="A0A518K550"/>
<feature type="domain" description="Thioredoxin" evidence="1">
    <location>
        <begin position="9"/>
        <end position="164"/>
    </location>
</feature>
<reference evidence="2 3" key="1">
    <citation type="submission" date="2019-02" db="EMBL/GenBank/DDBJ databases">
        <title>Deep-cultivation of Planctomycetes and their phenomic and genomic characterization uncovers novel biology.</title>
        <authorList>
            <person name="Wiegand S."/>
            <person name="Jogler M."/>
            <person name="Boedeker C."/>
            <person name="Pinto D."/>
            <person name="Vollmers J."/>
            <person name="Rivas-Marin E."/>
            <person name="Kohn T."/>
            <person name="Peeters S.H."/>
            <person name="Heuer A."/>
            <person name="Rast P."/>
            <person name="Oberbeckmann S."/>
            <person name="Bunk B."/>
            <person name="Jeske O."/>
            <person name="Meyerdierks A."/>
            <person name="Storesund J.E."/>
            <person name="Kallscheuer N."/>
            <person name="Luecker S."/>
            <person name="Lage O.M."/>
            <person name="Pohl T."/>
            <person name="Merkel B.J."/>
            <person name="Hornburger P."/>
            <person name="Mueller R.-W."/>
            <person name="Bruemmer F."/>
            <person name="Labrenz M."/>
            <person name="Spormann A.M."/>
            <person name="Op den Camp H."/>
            <person name="Overmann J."/>
            <person name="Amann R."/>
            <person name="Jetten M.S.M."/>
            <person name="Mascher T."/>
            <person name="Medema M.H."/>
            <person name="Devos D.P."/>
            <person name="Kaster A.-K."/>
            <person name="Ovreas L."/>
            <person name="Rohde M."/>
            <person name="Galperin M.Y."/>
            <person name="Jogler C."/>
        </authorList>
    </citation>
    <scope>NUCLEOTIDE SEQUENCE [LARGE SCALE GENOMIC DNA]</scope>
    <source>
        <strain evidence="2 3">Spa11</strain>
    </source>
</reference>
<gene>
    <name evidence="2" type="primary">bcp_2</name>
    <name evidence="2" type="ORF">Spa11_10810</name>
</gene>